<dbReference type="STRING" id="1678841.TBC1_12616"/>
<dbReference type="Gene3D" id="1.10.1740.10">
    <property type="match status" value="1"/>
</dbReference>
<name>A0A0S7BV52_9BACT</name>
<dbReference type="Pfam" id="PF08281">
    <property type="entry name" value="Sigma70_r4_2"/>
    <property type="match status" value="1"/>
</dbReference>
<feature type="domain" description="RNA polymerase sigma factor 70 region 4 type 2" evidence="6">
    <location>
        <begin position="110"/>
        <end position="161"/>
    </location>
</feature>
<dbReference type="AlphaFoldDB" id="A0A0S7BV52"/>
<dbReference type="PANTHER" id="PTHR43133">
    <property type="entry name" value="RNA POLYMERASE ECF-TYPE SIGMA FACTO"/>
    <property type="match status" value="1"/>
</dbReference>
<dbReference type="SUPFAM" id="SSF88946">
    <property type="entry name" value="Sigma2 domain of RNA polymerase sigma factors"/>
    <property type="match status" value="1"/>
</dbReference>
<dbReference type="InterPro" id="IPR014284">
    <property type="entry name" value="RNA_pol_sigma-70_dom"/>
</dbReference>
<evidence type="ECO:0000256" key="3">
    <source>
        <dbReference type="ARBA" id="ARBA00023082"/>
    </source>
</evidence>
<keyword evidence="4" id="KW-0804">Transcription</keyword>
<evidence type="ECO:0000256" key="1">
    <source>
        <dbReference type="ARBA" id="ARBA00010641"/>
    </source>
</evidence>
<dbReference type="GO" id="GO:0016987">
    <property type="term" value="F:sigma factor activity"/>
    <property type="evidence" value="ECO:0007669"/>
    <property type="project" value="UniProtKB-KW"/>
</dbReference>
<dbReference type="InterPro" id="IPR039425">
    <property type="entry name" value="RNA_pol_sigma-70-like"/>
</dbReference>
<feature type="domain" description="RNA polymerase sigma-70 region 2" evidence="5">
    <location>
        <begin position="20"/>
        <end position="79"/>
    </location>
</feature>
<dbReference type="NCBIfam" id="TIGR02937">
    <property type="entry name" value="sigma70-ECF"/>
    <property type="match status" value="1"/>
</dbReference>
<evidence type="ECO:0000313" key="7">
    <source>
        <dbReference type="EMBL" id="GAP44805.1"/>
    </source>
</evidence>
<dbReference type="InterPro" id="IPR013324">
    <property type="entry name" value="RNA_pol_sigma_r3/r4-like"/>
</dbReference>
<comment type="similarity">
    <text evidence="1">Belongs to the sigma-70 factor family. ECF subfamily.</text>
</comment>
<evidence type="ECO:0000256" key="4">
    <source>
        <dbReference type="ARBA" id="ARBA00023163"/>
    </source>
</evidence>
<organism evidence="7">
    <name type="scientific">Lentimicrobium saccharophilum</name>
    <dbReference type="NCBI Taxonomy" id="1678841"/>
    <lineage>
        <taxon>Bacteria</taxon>
        <taxon>Pseudomonadati</taxon>
        <taxon>Bacteroidota</taxon>
        <taxon>Bacteroidia</taxon>
        <taxon>Bacteroidales</taxon>
        <taxon>Lentimicrobiaceae</taxon>
        <taxon>Lentimicrobium</taxon>
    </lineage>
</organism>
<dbReference type="Proteomes" id="UP000053091">
    <property type="component" value="Unassembled WGS sequence"/>
</dbReference>
<keyword evidence="8" id="KW-1185">Reference proteome</keyword>
<sequence>MPSLTEENFEAIFRSEFKGLCFFAMKYVKDYEASREIVQDAFIQLWEKRATIDTGRPVKSYLTTTVQNRCLNYLRDNRKFDRNLLEIEQLNVTDYETAADFLVEKELHYRIENALAELPEKCREVFLLNRNEQLRYREIAEKLGISLKTVETRMSKALNHLRKRLLEFTGVLALLIRLFQG</sequence>
<dbReference type="PANTHER" id="PTHR43133:SF46">
    <property type="entry name" value="RNA POLYMERASE SIGMA-70 FACTOR ECF SUBFAMILY"/>
    <property type="match status" value="1"/>
</dbReference>
<dbReference type="CDD" id="cd06171">
    <property type="entry name" value="Sigma70_r4"/>
    <property type="match status" value="1"/>
</dbReference>
<dbReference type="EMBL" id="DF968183">
    <property type="protein sequence ID" value="GAP44805.1"/>
    <property type="molecule type" value="Genomic_DNA"/>
</dbReference>
<dbReference type="OrthoDB" id="1453134at2"/>
<dbReference type="NCBIfam" id="TIGR02985">
    <property type="entry name" value="Sig70_bacteroi1"/>
    <property type="match status" value="1"/>
</dbReference>
<dbReference type="GO" id="GO:0003677">
    <property type="term" value="F:DNA binding"/>
    <property type="evidence" value="ECO:0007669"/>
    <property type="project" value="InterPro"/>
</dbReference>
<protein>
    <submittedName>
        <fullName evidence="7">RNA polymerase sigma-70 factor, Bacteroides expansion family 1</fullName>
    </submittedName>
</protein>
<dbReference type="InterPro" id="IPR013249">
    <property type="entry name" value="RNA_pol_sigma70_r4_t2"/>
</dbReference>
<dbReference type="GO" id="GO:0006352">
    <property type="term" value="P:DNA-templated transcription initiation"/>
    <property type="evidence" value="ECO:0007669"/>
    <property type="project" value="InterPro"/>
</dbReference>
<keyword evidence="3" id="KW-0731">Sigma factor</keyword>
<dbReference type="SUPFAM" id="SSF88659">
    <property type="entry name" value="Sigma3 and sigma4 domains of RNA polymerase sigma factors"/>
    <property type="match status" value="1"/>
</dbReference>
<evidence type="ECO:0000259" key="6">
    <source>
        <dbReference type="Pfam" id="PF08281"/>
    </source>
</evidence>
<evidence type="ECO:0000256" key="2">
    <source>
        <dbReference type="ARBA" id="ARBA00023015"/>
    </source>
</evidence>
<evidence type="ECO:0000259" key="5">
    <source>
        <dbReference type="Pfam" id="PF04542"/>
    </source>
</evidence>
<gene>
    <name evidence="7" type="ORF">TBC1_12616</name>
</gene>
<dbReference type="InterPro" id="IPR014327">
    <property type="entry name" value="RNA_pol_sigma70_bacteroid"/>
</dbReference>
<proteinExistence type="inferred from homology"/>
<accession>A0A0S7BV52</accession>
<keyword evidence="2" id="KW-0805">Transcription regulation</keyword>
<dbReference type="InterPro" id="IPR036388">
    <property type="entry name" value="WH-like_DNA-bd_sf"/>
</dbReference>
<dbReference type="RefSeq" id="WP_062044665.1">
    <property type="nucleotide sequence ID" value="NZ_DF968183.1"/>
</dbReference>
<reference evidence="7" key="1">
    <citation type="journal article" date="2015" name="Genome Announc.">
        <title>Draft Genome Sequence of Bacteroidales Strain TBC1, a Novel Isolate from a Methanogenic Wastewater Treatment System.</title>
        <authorList>
            <person name="Tourlousse D.M."/>
            <person name="Matsuura N."/>
            <person name="Sun L."/>
            <person name="Toyonaga M."/>
            <person name="Kuroda K."/>
            <person name="Ohashi A."/>
            <person name="Cruz R."/>
            <person name="Yamaguchi T."/>
            <person name="Sekiguchi Y."/>
        </authorList>
    </citation>
    <scope>NUCLEOTIDE SEQUENCE [LARGE SCALE GENOMIC DNA]</scope>
    <source>
        <strain evidence="7">TBC1</strain>
    </source>
</reference>
<evidence type="ECO:0000313" key="8">
    <source>
        <dbReference type="Proteomes" id="UP000053091"/>
    </source>
</evidence>
<dbReference type="Pfam" id="PF04542">
    <property type="entry name" value="Sigma70_r2"/>
    <property type="match status" value="1"/>
</dbReference>
<dbReference type="InterPro" id="IPR007627">
    <property type="entry name" value="RNA_pol_sigma70_r2"/>
</dbReference>
<dbReference type="InterPro" id="IPR013325">
    <property type="entry name" value="RNA_pol_sigma_r2"/>
</dbReference>
<dbReference type="Gene3D" id="1.10.10.10">
    <property type="entry name" value="Winged helix-like DNA-binding domain superfamily/Winged helix DNA-binding domain"/>
    <property type="match status" value="1"/>
</dbReference>